<sequence>MLMRDVPIGVLWSDLSTKLSIAPFRWAPKSIAGCPVTTYMDTQTGICDEFGLHIQAEAFALEKDEVKLDAMLPLVFNIISSDSGSLFGQVRLVASREKLIPLQQHLAFFFRPEPVKTPYAILVAVENLVESTVEDHQKEFVCKIVGHLFAYRPRPEHTTDSVFRVSTSRADQRWCIT</sequence>
<dbReference type="AlphaFoldDB" id="A0A4S8KZP5"/>
<evidence type="ECO:0000313" key="2">
    <source>
        <dbReference type="Proteomes" id="UP000297245"/>
    </source>
</evidence>
<name>A0A4S8KZP5_DENBC</name>
<keyword evidence="2" id="KW-1185">Reference proteome</keyword>
<gene>
    <name evidence="1" type="ORF">K435DRAFT_873227</name>
</gene>
<protein>
    <submittedName>
        <fullName evidence="1">Uncharacterized protein</fullName>
    </submittedName>
</protein>
<organism evidence="1 2">
    <name type="scientific">Dendrothele bispora (strain CBS 962.96)</name>
    <dbReference type="NCBI Taxonomy" id="1314807"/>
    <lineage>
        <taxon>Eukaryota</taxon>
        <taxon>Fungi</taxon>
        <taxon>Dikarya</taxon>
        <taxon>Basidiomycota</taxon>
        <taxon>Agaricomycotina</taxon>
        <taxon>Agaricomycetes</taxon>
        <taxon>Agaricomycetidae</taxon>
        <taxon>Agaricales</taxon>
        <taxon>Agaricales incertae sedis</taxon>
        <taxon>Dendrothele</taxon>
    </lineage>
</organism>
<dbReference type="EMBL" id="ML179799">
    <property type="protein sequence ID" value="THU81557.1"/>
    <property type="molecule type" value="Genomic_DNA"/>
</dbReference>
<accession>A0A4S8KZP5</accession>
<proteinExistence type="predicted"/>
<dbReference type="OrthoDB" id="2426273at2759"/>
<dbReference type="Proteomes" id="UP000297245">
    <property type="component" value="Unassembled WGS sequence"/>
</dbReference>
<evidence type="ECO:0000313" key="1">
    <source>
        <dbReference type="EMBL" id="THU81557.1"/>
    </source>
</evidence>
<reference evidence="1 2" key="1">
    <citation type="journal article" date="2019" name="Nat. Ecol. Evol.">
        <title>Megaphylogeny resolves global patterns of mushroom evolution.</title>
        <authorList>
            <person name="Varga T."/>
            <person name="Krizsan K."/>
            <person name="Foldi C."/>
            <person name="Dima B."/>
            <person name="Sanchez-Garcia M."/>
            <person name="Sanchez-Ramirez S."/>
            <person name="Szollosi G.J."/>
            <person name="Szarkandi J.G."/>
            <person name="Papp V."/>
            <person name="Albert L."/>
            <person name="Andreopoulos W."/>
            <person name="Angelini C."/>
            <person name="Antonin V."/>
            <person name="Barry K.W."/>
            <person name="Bougher N.L."/>
            <person name="Buchanan P."/>
            <person name="Buyck B."/>
            <person name="Bense V."/>
            <person name="Catcheside P."/>
            <person name="Chovatia M."/>
            <person name="Cooper J."/>
            <person name="Damon W."/>
            <person name="Desjardin D."/>
            <person name="Finy P."/>
            <person name="Geml J."/>
            <person name="Haridas S."/>
            <person name="Hughes K."/>
            <person name="Justo A."/>
            <person name="Karasinski D."/>
            <person name="Kautmanova I."/>
            <person name="Kiss B."/>
            <person name="Kocsube S."/>
            <person name="Kotiranta H."/>
            <person name="LaButti K.M."/>
            <person name="Lechner B.E."/>
            <person name="Liimatainen K."/>
            <person name="Lipzen A."/>
            <person name="Lukacs Z."/>
            <person name="Mihaltcheva S."/>
            <person name="Morgado L.N."/>
            <person name="Niskanen T."/>
            <person name="Noordeloos M.E."/>
            <person name="Ohm R.A."/>
            <person name="Ortiz-Santana B."/>
            <person name="Ovrebo C."/>
            <person name="Racz N."/>
            <person name="Riley R."/>
            <person name="Savchenko A."/>
            <person name="Shiryaev A."/>
            <person name="Soop K."/>
            <person name="Spirin V."/>
            <person name="Szebenyi C."/>
            <person name="Tomsovsky M."/>
            <person name="Tulloss R.E."/>
            <person name="Uehling J."/>
            <person name="Grigoriev I.V."/>
            <person name="Vagvolgyi C."/>
            <person name="Papp T."/>
            <person name="Martin F.M."/>
            <person name="Miettinen O."/>
            <person name="Hibbett D.S."/>
            <person name="Nagy L.G."/>
        </authorList>
    </citation>
    <scope>NUCLEOTIDE SEQUENCE [LARGE SCALE GENOMIC DNA]</scope>
    <source>
        <strain evidence="1 2">CBS 962.96</strain>
    </source>
</reference>